<dbReference type="Proteomes" id="UP000783390">
    <property type="component" value="Unassembled WGS sequence"/>
</dbReference>
<dbReference type="EMBL" id="JAGGJZ010000018">
    <property type="protein sequence ID" value="MBP1890893.1"/>
    <property type="molecule type" value="Genomic_DNA"/>
</dbReference>
<evidence type="ECO:0000313" key="1">
    <source>
        <dbReference type="EMBL" id="MBP1890893.1"/>
    </source>
</evidence>
<gene>
    <name evidence="1" type="ORF">J2Z53_002544</name>
</gene>
<accession>A0ABS4F3R5</accession>
<evidence type="ECO:0008006" key="3">
    <source>
        <dbReference type="Google" id="ProtNLM"/>
    </source>
</evidence>
<dbReference type="RefSeq" id="WP_268835921.1">
    <property type="nucleotide sequence ID" value="NZ_JAGGJZ010000018.1"/>
</dbReference>
<organism evidence="1 2">
    <name type="scientific">Clostridium moniliforme</name>
    <dbReference type="NCBI Taxonomy" id="39489"/>
    <lineage>
        <taxon>Bacteria</taxon>
        <taxon>Bacillati</taxon>
        <taxon>Bacillota</taxon>
        <taxon>Clostridia</taxon>
        <taxon>Eubacteriales</taxon>
        <taxon>Clostridiaceae</taxon>
        <taxon>Clostridium</taxon>
    </lineage>
</organism>
<reference evidence="1 2" key="1">
    <citation type="submission" date="2021-03" db="EMBL/GenBank/DDBJ databases">
        <title>Genomic Encyclopedia of Type Strains, Phase IV (KMG-IV): sequencing the most valuable type-strain genomes for metagenomic binning, comparative biology and taxonomic classification.</title>
        <authorList>
            <person name="Goeker M."/>
        </authorList>
    </citation>
    <scope>NUCLEOTIDE SEQUENCE [LARGE SCALE GENOMIC DNA]</scope>
    <source>
        <strain evidence="1 2">DSM 3984</strain>
    </source>
</reference>
<comment type="caution">
    <text evidence="1">The sequence shown here is derived from an EMBL/GenBank/DDBJ whole genome shotgun (WGS) entry which is preliminary data.</text>
</comment>
<protein>
    <recommendedName>
        <fullName evidence="3">ABC transporter ATP-binding protein</fullName>
    </recommendedName>
</protein>
<name>A0ABS4F3R5_9CLOT</name>
<keyword evidence="2" id="KW-1185">Reference proteome</keyword>
<evidence type="ECO:0000313" key="2">
    <source>
        <dbReference type="Proteomes" id="UP000783390"/>
    </source>
</evidence>
<proteinExistence type="predicted"/>
<sequence length="41" mass="4873">MKYIFRINNIKIKFNSKDINKTSKDISFSYSLSLCREGKKL</sequence>